<dbReference type="AlphaFoldDB" id="A0A448IPH7"/>
<keyword evidence="1" id="KW-0472">Membrane</keyword>
<dbReference type="Proteomes" id="UP000279306">
    <property type="component" value="Chromosome"/>
</dbReference>
<dbReference type="RefSeq" id="WP_048634780.1">
    <property type="nucleotide sequence ID" value="NZ_CVQQ01000023.1"/>
</dbReference>
<proteinExistence type="predicted"/>
<dbReference type="OrthoDB" id="4735550at2"/>
<evidence type="ECO:0000256" key="1">
    <source>
        <dbReference type="SAM" id="Phobius"/>
    </source>
</evidence>
<organism evidence="2 3">
    <name type="scientific">Mycolicibacterium aurum</name>
    <name type="common">Mycobacterium aurum</name>
    <dbReference type="NCBI Taxonomy" id="1791"/>
    <lineage>
        <taxon>Bacteria</taxon>
        <taxon>Bacillati</taxon>
        <taxon>Actinomycetota</taxon>
        <taxon>Actinomycetes</taxon>
        <taxon>Mycobacteriales</taxon>
        <taxon>Mycobacteriaceae</taxon>
        <taxon>Mycolicibacterium</taxon>
    </lineage>
</organism>
<keyword evidence="1" id="KW-0812">Transmembrane</keyword>
<dbReference type="STRING" id="1791.GCA_001049355_04934"/>
<reference evidence="2 3" key="1">
    <citation type="submission" date="2018-12" db="EMBL/GenBank/DDBJ databases">
        <authorList>
            <consortium name="Pathogen Informatics"/>
        </authorList>
    </citation>
    <scope>NUCLEOTIDE SEQUENCE [LARGE SCALE GENOMIC DNA]</scope>
    <source>
        <strain evidence="2 3">NCTC10437</strain>
    </source>
</reference>
<evidence type="ECO:0000313" key="2">
    <source>
        <dbReference type="EMBL" id="VEG54303.1"/>
    </source>
</evidence>
<dbReference type="EMBL" id="LR134356">
    <property type="protein sequence ID" value="VEG54303.1"/>
    <property type="molecule type" value="Genomic_DNA"/>
</dbReference>
<name>A0A448IPH7_MYCAU</name>
<keyword evidence="1" id="KW-1133">Transmembrane helix</keyword>
<feature type="transmembrane region" description="Helical" evidence="1">
    <location>
        <begin position="33"/>
        <end position="51"/>
    </location>
</feature>
<accession>A0A448IPH7</accession>
<evidence type="ECO:0000313" key="3">
    <source>
        <dbReference type="Proteomes" id="UP000279306"/>
    </source>
</evidence>
<gene>
    <name evidence="2" type="ORF">NCTC10437_02402</name>
</gene>
<keyword evidence="3" id="KW-1185">Reference proteome</keyword>
<protein>
    <recommendedName>
        <fullName evidence="4">Transmembrane protein</fullName>
    </recommendedName>
</protein>
<sequence length="105" mass="12248">MKTVTDPDGATWRVRRWWWRTVPWETGFSTLDALIFVIVLPFMLMWPFWLASKWLGASWTVLVECEGTKVSRELVRGWRESGRRIDELAQAAEAGELAHLVIDEE</sequence>
<dbReference type="KEGG" id="mauu:NCTC10437_02402"/>
<evidence type="ECO:0008006" key="4">
    <source>
        <dbReference type="Google" id="ProtNLM"/>
    </source>
</evidence>